<comment type="function">
    <text evidence="5">Bidirectionally degrades single-stranded DNA into large acid-insoluble oligonucleotides, which are then degraded further into small acid-soluble oligonucleotides.</text>
</comment>
<comment type="subunit">
    <text evidence="5">Heterooligomer composed of large and small subunits.</text>
</comment>
<evidence type="ECO:0000256" key="5">
    <source>
        <dbReference type="HAMAP-Rule" id="MF_00378"/>
    </source>
</evidence>
<dbReference type="Proteomes" id="UP000248857">
    <property type="component" value="Unassembled WGS sequence"/>
</dbReference>
<evidence type="ECO:0000256" key="3">
    <source>
        <dbReference type="ARBA" id="ARBA00022801"/>
    </source>
</evidence>
<evidence type="ECO:0000256" key="7">
    <source>
        <dbReference type="SAM" id="Coils"/>
    </source>
</evidence>
<comment type="similarity">
    <text evidence="5 6">Belongs to the XseA family.</text>
</comment>
<organism evidence="10 11">
    <name type="scientific">Acaryochloris thomasi RCC1774</name>
    <dbReference type="NCBI Taxonomy" id="1764569"/>
    <lineage>
        <taxon>Bacteria</taxon>
        <taxon>Bacillati</taxon>
        <taxon>Cyanobacteriota</taxon>
        <taxon>Cyanophyceae</taxon>
        <taxon>Acaryochloridales</taxon>
        <taxon>Acaryochloridaceae</taxon>
        <taxon>Acaryochloris</taxon>
        <taxon>Acaryochloris thomasi</taxon>
    </lineage>
</organism>
<dbReference type="PANTHER" id="PTHR30008:SF0">
    <property type="entry name" value="EXODEOXYRIBONUCLEASE 7 LARGE SUBUNIT"/>
    <property type="match status" value="1"/>
</dbReference>
<keyword evidence="7" id="KW-0175">Coiled coil</keyword>
<dbReference type="EMBL" id="PQWO01000008">
    <property type="protein sequence ID" value="PZD72755.1"/>
    <property type="molecule type" value="Genomic_DNA"/>
</dbReference>
<feature type="domain" description="Exonuclease VII large subunit C-terminal" evidence="8">
    <location>
        <begin position="134"/>
        <end position="312"/>
    </location>
</feature>
<keyword evidence="1 5" id="KW-0963">Cytoplasm</keyword>
<dbReference type="CDD" id="cd04489">
    <property type="entry name" value="ExoVII_LU_OBF"/>
    <property type="match status" value="1"/>
</dbReference>
<protein>
    <recommendedName>
        <fullName evidence="5">Exodeoxyribonuclease 7 large subunit</fullName>
        <ecNumber evidence="5">3.1.11.6</ecNumber>
    </recommendedName>
    <alternativeName>
        <fullName evidence="5">Exodeoxyribonuclease VII large subunit</fullName>
        <shortName evidence="5">Exonuclease VII large subunit</shortName>
    </alternativeName>
</protein>
<comment type="catalytic activity">
    <reaction evidence="5 6">
        <text>Exonucleolytic cleavage in either 5'- to 3'- or 3'- to 5'-direction to yield nucleoside 5'-phosphates.</text>
        <dbReference type="EC" id="3.1.11.6"/>
    </reaction>
</comment>
<evidence type="ECO:0000259" key="8">
    <source>
        <dbReference type="Pfam" id="PF02601"/>
    </source>
</evidence>
<dbReference type="HAMAP" id="MF_00378">
    <property type="entry name" value="Exonuc_7_L"/>
    <property type="match status" value="1"/>
</dbReference>
<dbReference type="EC" id="3.1.11.6" evidence="5"/>
<dbReference type="InterPro" id="IPR020579">
    <property type="entry name" value="Exonuc_VII_lsu_C"/>
</dbReference>
<feature type="coiled-coil region" evidence="7">
    <location>
        <begin position="290"/>
        <end position="340"/>
    </location>
</feature>
<reference evidence="10 11" key="1">
    <citation type="journal article" date="2018" name="Sci. Rep.">
        <title>A novel species of the marine cyanobacterium Acaryochloris with a unique pigment content and lifestyle.</title>
        <authorList>
            <person name="Partensky F."/>
            <person name="Six C."/>
            <person name="Ratin M."/>
            <person name="Garczarek L."/>
            <person name="Vaulot D."/>
            <person name="Probert I."/>
            <person name="Calteau A."/>
            <person name="Gourvil P."/>
            <person name="Marie D."/>
            <person name="Grebert T."/>
            <person name="Bouchier C."/>
            <person name="Le Panse S."/>
            <person name="Gachenot M."/>
            <person name="Rodriguez F."/>
            <person name="Garrido J.L."/>
        </authorList>
    </citation>
    <scope>NUCLEOTIDE SEQUENCE [LARGE SCALE GENOMIC DNA]</scope>
    <source>
        <strain evidence="10 11">RCC1774</strain>
    </source>
</reference>
<dbReference type="GO" id="GO:0003676">
    <property type="term" value="F:nucleic acid binding"/>
    <property type="evidence" value="ECO:0007669"/>
    <property type="project" value="InterPro"/>
</dbReference>
<dbReference type="InterPro" id="IPR025824">
    <property type="entry name" value="OB-fold_nuc-bd_dom"/>
</dbReference>
<dbReference type="GO" id="GO:0008855">
    <property type="term" value="F:exodeoxyribonuclease VII activity"/>
    <property type="evidence" value="ECO:0007669"/>
    <property type="project" value="UniProtKB-UniRule"/>
</dbReference>
<dbReference type="GO" id="GO:0005737">
    <property type="term" value="C:cytoplasm"/>
    <property type="evidence" value="ECO:0007669"/>
    <property type="project" value="UniProtKB-SubCell"/>
</dbReference>
<proteinExistence type="inferred from homology"/>
<keyword evidence="11" id="KW-1185">Reference proteome</keyword>
<dbReference type="Pfam" id="PF13742">
    <property type="entry name" value="tRNA_anti_2"/>
    <property type="match status" value="1"/>
</dbReference>
<dbReference type="PANTHER" id="PTHR30008">
    <property type="entry name" value="EXODEOXYRIBONUCLEASE 7 LARGE SUBUNIT"/>
    <property type="match status" value="1"/>
</dbReference>
<dbReference type="OrthoDB" id="9802795at2"/>
<evidence type="ECO:0000256" key="6">
    <source>
        <dbReference type="RuleBase" id="RU004355"/>
    </source>
</evidence>
<dbReference type="InterPro" id="IPR003753">
    <property type="entry name" value="Exonuc_VII_L"/>
</dbReference>
<comment type="caution">
    <text evidence="10">The sequence shown here is derived from an EMBL/GenBank/DDBJ whole genome shotgun (WGS) entry which is preliminary data.</text>
</comment>
<gene>
    <name evidence="10" type="primary">xseA_1</name>
    <name evidence="5" type="synonym">xseA</name>
    <name evidence="10" type="ORF">C1752_03224</name>
</gene>
<dbReference type="RefSeq" id="WP_110986674.1">
    <property type="nucleotide sequence ID" value="NZ_CAWNWM010000008.1"/>
</dbReference>
<keyword evidence="2 5" id="KW-0540">Nuclease</keyword>
<accession>A0A2W1JMT7</accession>
<evidence type="ECO:0000256" key="1">
    <source>
        <dbReference type="ARBA" id="ARBA00022490"/>
    </source>
</evidence>
<dbReference type="GO" id="GO:0006308">
    <property type="term" value="P:DNA catabolic process"/>
    <property type="evidence" value="ECO:0007669"/>
    <property type="project" value="UniProtKB-UniRule"/>
</dbReference>
<sequence length="417" mass="46278">MTSGSPNLLVPPTVISVGGLTSYIQTLLEEDQELIQVWITGEVSSANPHRSGIFFTLQDPDVAATLHCVAWKSYRDKLVIQPEPGEQVIVLGRIRLHPKRGEYQLMVWQVLPAGEGLRSLRYRQLRDRLSSEGLFDPEHKLPLPKYPQTIAVVTSPQAAAWGDIKRTLKFRHPGMRVLLSPANVQGELAPDAIATAIRRVEKDGRADVLVLSRGGGASEDMACFNDERVVRAISDCSIPVISGIGHQRDESLADLTADAYAHTPTAAAELAVPRLSDLQANHEEHIVQLYVTITRKLDQVQDQLQTQKKRLHRLGLDRQLERDKAAVQQLKQQLGRAVQRRLLAYQKHHQLLQQKLVALDPTAVLQRGYAVVRASDRTIVRQSDEIEVGQMLNVQFSNGLATVQVTELESSTGSSDV</sequence>
<evidence type="ECO:0000313" key="10">
    <source>
        <dbReference type="EMBL" id="PZD72755.1"/>
    </source>
</evidence>
<dbReference type="Pfam" id="PF02601">
    <property type="entry name" value="Exonuc_VII_L"/>
    <property type="match status" value="1"/>
</dbReference>
<evidence type="ECO:0000259" key="9">
    <source>
        <dbReference type="Pfam" id="PF13742"/>
    </source>
</evidence>
<name>A0A2W1JMT7_9CYAN</name>
<evidence type="ECO:0000256" key="2">
    <source>
        <dbReference type="ARBA" id="ARBA00022722"/>
    </source>
</evidence>
<dbReference type="AlphaFoldDB" id="A0A2W1JMT7"/>
<dbReference type="GO" id="GO:0009318">
    <property type="term" value="C:exodeoxyribonuclease VII complex"/>
    <property type="evidence" value="ECO:0007669"/>
    <property type="project" value="UniProtKB-UniRule"/>
</dbReference>
<feature type="domain" description="OB-fold nucleic acid binding" evidence="9">
    <location>
        <begin position="16"/>
        <end position="110"/>
    </location>
</feature>
<keyword evidence="3 5" id="KW-0378">Hydrolase</keyword>
<keyword evidence="4 5" id="KW-0269">Exonuclease</keyword>
<evidence type="ECO:0000256" key="4">
    <source>
        <dbReference type="ARBA" id="ARBA00022839"/>
    </source>
</evidence>
<dbReference type="NCBIfam" id="TIGR00237">
    <property type="entry name" value="xseA"/>
    <property type="match status" value="1"/>
</dbReference>
<comment type="subcellular location">
    <subcellularLocation>
        <location evidence="5 6">Cytoplasm</location>
    </subcellularLocation>
</comment>
<evidence type="ECO:0000313" key="11">
    <source>
        <dbReference type="Proteomes" id="UP000248857"/>
    </source>
</evidence>